<dbReference type="EMBL" id="LQBP01000005">
    <property type="protein sequence ID" value="KUJ78980.1"/>
    <property type="molecule type" value="Genomic_DNA"/>
</dbReference>
<dbReference type="Proteomes" id="UP000053690">
    <property type="component" value="Unassembled WGS sequence"/>
</dbReference>
<reference evidence="3" key="1">
    <citation type="submission" date="2015-12" db="EMBL/GenBank/DDBJ databases">
        <authorList>
            <person name="Zhang G."/>
            <person name="Stingl U."/>
        </authorList>
    </citation>
    <scope>NUCLEOTIDE SEQUENCE [LARGE SCALE GENOMIC DNA]</scope>
    <source>
        <strain evidence="3">ZGT108</strain>
    </source>
</reference>
<evidence type="ECO:0000313" key="3">
    <source>
        <dbReference type="Proteomes" id="UP000053690"/>
    </source>
</evidence>
<protein>
    <submittedName>
        <fullName evidence="2">Uncharacterized protein</fullName>
    </submittedName>
</protein>
<keyword evidence="1" id="KW-0812">Transmembrane</keyword>
<dbReference type="RefSeq" id="WP_068336942.1">
    <property type="nucleotide sequence ID" value="NZ_LQBP01000005.1"/>
</dbReference>
<dbReference type="AlphaFoldDB" id="A0A0X3U033"/>
<feature type="transmembrane region" description="Helical" evidence="1">
    <location>
        <begin position="26"/>
        <end position="45"/>
    </location>
</feature>
<organism evidence="2 3">
    <name type="scientific">Ruegeria profundi</name>
    <dbReference type="NCBI Taxonomy" id="1685378"/>
    <lineage>
        <taxon>Bacteria</taxon>
        <taxon>Pseudomonadati</taxon>
        <taxon>Pseudomonadota</taxon>
        <taxon>Alphaproteobacteria</taxon>
        <taxon>Rhodobacterales</taxon>
        <taxon>Roseobacteraceae</taxon>
        <taxon>Ruegeria</taxon>
    </lineage>
</organism>
<keyword evidence="1" id="KW-0472">Membrane</keyword>
<accession>A0A0X3U033</accession>
<comment type="caution">
    <text evidence="2">The sequence shown here is derived from an EMBL/GenBank/DDBJ whole genome shotgun (WGS) entry which is preliminary data.</text>
</comment>
<evidence type="ECO:0000313" key="2">
    <source>
        <dbReference type="EMBL" id="KUJ78980.1"/>
    </source>
</evidence>
<keyword evidence="1" id="KW-1133">Transmembrane helix</keyword>
<evidence type="ECO:0000256" key="1">
    <source>
        <dbReference type="SAM" id="Phobius"/>
    </source>
</evidence>
<proteinExistence type="predicted"/>
<name>A0A0X3U033_9RHOB</name>
<keyword evidence="3" id="KW-1185">Reference proteome</keyword>
<gene>
    <name evidence="2" type="ORF">AVO44_11385</name>
</gene>
<sequence length="78" mass="8614">MKDTYDTERPDAVAQYKRECQQAERVRVRNGIVAMAAFAPLWPAADPKSRLAYFNRIAPFVLIGTVVAFAGMVALGLV</sequence>
<feature type="transmembrane region" description="Helical" evidence="1">
    <location>
        <begin position="57"/>
        <end position="77"/>
    </location>
</feature>